<dbReference type="InterPro" id="IPR036271">
    <property type="entry name" value="Tet_transcr_reg_TetR-rel_C_sf"/>
</dbReference>
<accession>A0ABS9DVQ7</accession>
<dbReference type="SUPFAM" id="SSF46689">
    <property type="entry name" value="Homeodomain-like"/>
    <property type="match status" value="1"/>
</dbReference>
<dbReference type="PANTHER" id="PTHR30055">
    <property type="entry name" value="HTH-TYPE TRANSCRIPTIONAL REGULATOR RUTR"/>
    <property type="match status" value="1"/>
</dbReference>
<feature type="DNA-binding region" description="H-T-H motif" evidence="2">
    <location>
        <begin position="28"/>
        <end position="47"/>
    </location>
</feature>
<gene>
    <name evidence="4" type="ORF">L2A60_08985</name>
</gene>
<dbReference type="InterPro" id="IPR039536">
    <property type="entry name" value="TetR_C_Proteobacteria"/>
</dbReference>
<sequence>MNDAELRRCVLIKAAERVFLRHGYHAATMDDVAGAAGMSKRTLYQLVQSKEELFTALLARHNEPFDFSIHTEGRTPEDVLFDVLARWAHHVLSPSTVSLLRLIMAEYIHGRTLSRLLDRESAKPCKDVLQGFLAGCAAAGTLDVRDPEEAAQMLYGMAIGKIHMQMLLGIGKTPSRVELEARIRRAICLFLRGTLPRHAGGCGRSAIRETLP</sequence>
<dbReference type="EMBL" id="JAKGBZ010000014">
    <property type="protein sequence ID" value="MCF3946813.1"/>
    <property type="molecule type" value="Genomic_DNA"/>
</dbReference>
<evidence type="ECO:0000313" key="5">
    <source>
        <dbReference type="Proteomes" id="UP001521209"/>
    </source>
</evidence>
<evidence type="ECO:0000256" key="2">
    <source>
        <dbReference type="PROSITE-ProRule" id="PRU00335"/>
    </source>
</evidence>
<dbReference type="SUPFAM" id="SSF48498">
    <property type="entry name" value="Tetracyclin repressor-like, C-terminal domain"/>
    <property type="match status" value="1"/>
</dbReference>
<keyword evidence="5" id="KW-1185">Reference proteome</keyword>
<reference evidence="4 5" key="1">
    <citation type="submission" date="2022-01" db="EMBL/GenBank/DDBJ databases">
        <authorList>
            <person name="Won M."/>
            <person name="Kim S.-J."/>
            <person name="Kwon S.-W."/>
        </authorList>
    </citation>
    <scope>NUCLEOTIDE SEQUENCE [LARGE SCALE GENOMIC DNA]</scope>
    <source>
        <strain evidence="4 5">KCTC 23505</strain>
    </source>
</reference>
<dbReference type="Proteomes" id="UP001521209">
    <property type="component" value="Unassembled WGS sequence"/>
</dbReference>
<dbReference type="InterPro" id="IPR009057">
    <property type="entry name" value="Homeodomain-like_sf"/>
</dbReference>
<evidence type="ECO:0000313" key="4">
    <source>
        <dbReference type="EMBL" id="MCF3946813.1"/>
    </source>
</evidence>
<evidence type="ECO:0000256" key="1">
    <source>
        <dbReference type="ARBA" id="ARBA00023125"/>
    </source>
</evidence>
<evidence type="ECO:0000259" key="3">
    <source>
        <dbReference type="PROSITE" id="PS50977"/>
    </source>
</evidence>
<proteinExistence type="predicted"/>
<dbReference type="InterPro" id="IPR001647">
    <property type="entry name" value="HTH_TetR"/>
</dbReference>
<dbReference type="Gene3D" id="1.10.357.10">
    <property type="entry name" value="Tetracycline Repressor, domain 2"/>
    <property type="match status" value="1"/>
</dbReference>
<dbReference type="PANTHER" id="PTHR30055:SF146">
    <property type="entry name" value="HTH-TYPE TRANSCRIPTIONAL DUAL REGULATOR CECR"/>
    <property type="match status" value="1"/>
</dbReference>
<dbReference type="PRINTS" id="PR00455">
    <property type="entry name" value="HTHTETR"/>
</dbReference>
<protein>
    <submittedName>
        <fullName evidence="4">TetR/AcrR family transcriptional regulator</fullName>
    </submittedName>
</protein>
<comment type="caution">
    <text evidence="4">The sequence shown here is derived from an EMBL/GenBank/DDBJ whole genome shotgun (WGS) entry which is preliminary data.</text>
</comment>
<dbReference type="RefSeq" id="WP_235704048.1">
    <property type="nucleotide sequence ID" value="NZ_JAKGBZ010000014.1"/>
</dbReference>
<name>A0ABS9DVQ7_9PROT</name>
<dbReference type="Pfam" id="PF00440">
    <property type="entry name" value="TetR_N"/>
    <property type="match status" value="1"/>
</dbReference>
<organism evidence="4 5">
    <name type="scientific">Acidiphilium iwatense</name>
    <dbReference type="NCBI Taxonomy" id="768198"/>
    <lineage>
        <taxon>Bacteria</taxon>
        <taxon>Pseudomonadati</taxon>
        <taxon>Pseudomonadota</taxon>
        <taxon>Alphaproteobacteria</taxon>
        <taxon>Acetobacterales</taxon>
        <taxon>Acidocellaceae</taxon>
        <taxon>Acidiphilium</taxon>
    </lineage>
</organism>
<feature type="domain" description="HTH tetR-type" evidence="3">
    <location>
        <begin position="5"/>
        <end position="65"/>
    </location>
</feature>
<dbReference type="InterPro" id="IPR050109">
    <property type="entry name" value="HTH-type_TetR-like_transc_reg"/>
</dbReference>
<dbReference type="Pfam" id="PF14246">
    <property type="entry name" value="TetR_C_7"/>
    <property type="match status" value="1"/>
</dbReference>
<keyword evidence="1 2" id="KW-0238">DNA-binding</keyword>
<dbReference type="PROSITE" id="PS50977">
    <property type="entry name" value="HTH_TETR_2"/>
    <property type="match status" value="1"/>
</dbReference>